<proteinExistence type="inferred from homology"/>
<feature type="transmembrane region" description="Helical" evidence="8">
    <location>
        <begin position="108"/>
        <end position="125"/>
    </location>
</feature>
<evidence type="ECO:0000256" key="6">
    <source>
        <dbReference type="ARBA" id="ARBA00023136"/>
    </source>
</evidence>
<dbReference type="Proteomes" id="UP000054771">
    <property type="component" value="Unassembled WGS sequence"/>
</dbReference>
<dbReference type="PROSITE" id="PS50850">
    <property type="entry name" value="MFS"/>
    <property type="match status" value="1"/>
</dbReference>
<protein>
    <recommendedName>
        <fullName evidence="9">Major facilitator superfamily (MFS) profile domain-containing protein</fullName>
    </recommendedName>
</protein>
<comment type="similarity">
    <text evidence="2">Belongs to the major facilitator superfamily.</text>
</comment>
<feature type="compositionally biased region" description="Basic and acidic residues" evidence="7">
    <location>
        <begin position="1"/>
        <end position="16"/>
    </location>
</feature>
<feature type="region of interest" description="Disordered" evidence="7">
    <location>
        <begin position="1"/>
        <end position="23"/>
    </location>
</feature>
<comment type="subcellular location">
    <subcellularLocation>
        <location evidence="1">Membrane</location>
        <topology evidence="1">Multi-pass membrane protein</topology>
    </subcellularLocation>
</comment>
<accession>A0A0U5CI19</accession>
<evidence type="ECO:0000256" key="5">
    <source>
        <dbReference type="ARBA" id="ARBA00022989"/>
    </source>
</evidence>
<evidence type="ECO:0000313" key="11">
    <source>
        <dbReference type="Proteomes" id="UP000054771"/>
    </source>
</evidence>
<evidence type="ECO:0000256" key="2">
    <source>
        <dbReference type="ARBA" id="ARBA00008335"/>
    </source>
</evidence>
<feature type="transmembrane region" description="Helical" evidence="8">
    <location>
        <begin position="465"/>
        <end position="484"/>
    </location>
</feature>
<evidence type="ECO:0000313" key="10">
    <source>
        <dbReference type="EMBL" id="CEL10490.1"/>
    </source>
</evidence>
<evidence type="ECO:0000256" key="1">
    <source>
        <dbReference type="ARBA" id="ARBA00004141"/>
    </source>
</evidence>
<feature type="transmembrane region" description="Helical" evidence="8">
    <location>
        <begin position="370"/>
        <end position="389"/>
    </location>
</feature>
<dbReference type="GO" id="GO:0016020">
    <property type="term" value="C:membrane"/>
    <property type="evidence" value="ECO:0007669"/>
    <property type="project" value="UniProtKB-SubCell"/>
</dbReference>
<dbReference type="Pfam" id="PF07690">
    <property type="entry name" value="MFS_1"/>
    <property type="match status" value="1"/>
</dbReference>
<dbReference type="PANTHER" id="PTHR43791">
    <property type="entry name" value="PERMEASE-RELATED"/>
    <property type="match status" value="1"/>
</dbReference>
<dbReference type="OMA" id="AFRISMY"/>
<evidence type="ECO:0000256" key="4">
    <source>
        <dbReference type="ARBA" id="ARBA00022692"/>
    </source>
</evidence>
<dbReference type="EMBL" id="CDMC01000019">
    <property type="protein sequence ID" value="CEL10490.1"/>
    <property type="molecule type" value="Genomic_DNA"/>
</dbReference>
<evidence type="ECO:0000256" key="3">
    <source>
        <dbReference type="ARBA" id="ARBA00022448"/>
    </source>
</evidence>
<feature type="transmembrane region" description="Helical" evidence="8">
    <location>
        <begin position="232"/>
        <end position="252"/>
    </location>
</feature>
<dbReference type="GO" id="GO:0022857">
    <property type="term" value="F:transmembrane transporter activity"/>
    <property type="evidence" value="ECO:0007669"/>
    <property type="project" value="InterPro"/>
</dbReference>
<feature type="transmembrane region" description="Helical" evidence="8">
    <location>
        <begin position="299"/>
        <end position="325"/>
    </location>
</feature>
<dbReference type="FunFam" id="1.20.1250.20:FF:000034">
    <property type="entry name" value="MFS general substrate transporter"/>
    <property type="match status" value="1"/>
</dbReference>
<feature type="transmembrane region" description="Helical" evidence="8">
    <location>
        <begin position="69"/>
        <end position="88"/>
    </location>
</feature>
<feature type="transmembrane region" description="Helical" evidence="8">
    <location>
        <begin position="401"/>
        <end position="422"/>
    </location>
</feature>
<feature type="transmembrane region" description="Helical" evidence="8">
    <location>
        <begin position="137"/>
        <end position="157"/>
    </location>
</feature>
<keyword evidence="3" id="KW-0813">Transport</keyword>
<dbReference type="InterPro" id="IPR011701">
    <property type="entry name" value="MFS"/>
</dbReference>
<dbReference type="STRING" id="454130.A0A0U5CI19"/>
<name>A0A0U5CI19_ASPCI</name>
<feature type="transmembrane region" description="Helical" evidence="8">
    <location>
        <begin position="434"/>
        <end position="453"/>
    </location>
</feature>
<dbReference type="InterPro" id="IPR020846">
    <property type="entry name" value="MFS_dom"/>
</dbReference>
<dbReference type="OrthoDB" id="2985014at2759"/>
<keyword evidence="6 8" id="KW-0472">Membrane</keyword>
<dbReference type="AlphaFoldDB" id="A0A0U5CI19"/>
<evidence type="ECO:0000256" key="7">
    <source>
        <dbReference type="SAM" id="MobiDB-lite"/>
    </source>
</evidence>
<dbReference type="InterPro" id="IPR036259">
    <property type="entry name" value="MFS_trans_sf"/>
</dbReference>
<dbReference type="PANTHER" id="PTHR43791:SF48">
    <property type="entry name" value="TRANSPORTER, PUTATIVE (AFU_ORTHOLOGUE AFUA_4G01000)-RELATED"/>
    <property type="match status" value="1"/>
</dbReference>
<evidence type="ECO:0000256" key="8">
    <source>
        <dbReference type="SAM" id="Phobius"/>
    </source>
</evidence>
<feature type="transmembrane region" description="Helical" evidence="8">
    <location>
        <begin position="163"/>
        <end position="185"/>
    </location>
</feature>
<organism evidence="10 11">
    <name type="scientific">Aspergillus calidoustus</name>
    <dbReference type="NCBI Taxonomy" id="454130"/>
    <lineage>
        <taxon>Eukaryota</taxon>
        <taxon>Fungi</taxon>
        <taxon>Dikarya</taxon>
        <taxon>Ascomycota</taxon>
        <taxon>Pezizomycotina</taxon>
        <taxon>Eurotiomycetes</taxon>
        <taxon>Eurotiomycetidae</taxon>
        <taxon>Eurotiales</taxon>
        <taxon>Aspergillaceae</taxon>
        <taxon>Aspergillus</taxon>
        <taxon>Aspergillus subgen. Nidulantes</taxon>
    </lineage>
</organism>
<keyword evidence="5 8" id="KW-1133">Transmembrane helix</keyword>
<keyword evidence="4 8" id="KW-0812">Transmembrane</keyword>
<sequence length="525" mass="57871">MSEEKGIVDHVEESRSQTESPAASEEYAFPFLLFNVQIQGPNASTRDSNNTTPPFDTAAETRLRRKIDLYIVPTVAIIYLFCFIDRANVGNARLAGFEADLGMTGYDYNIVLSVFYISYIVFEIPSNIACKWLGPGWFLPALTVAFGLCSVFTAFVQTMESAAGVRFLLGIFEAGMMPGISYYLSRWYRKQELAFRLSLYLVMAPLAGAFGGLLASAILTLDSVGHLKTWRMIFAVEGIITIGVGLIAFITLTDRPETARWLTAEEKDLAIARVRSESEHAGVHEVLDKLDKKKLLRGIFNPITLATAWIMLLTCVTVQGLAFFLPTIVRTIIPEKSTVQQQLQTVPPNIVGAVSTLVVPYLSSRFDRRTLFFIVTPLFMMTGYIIFLATEASQSRARYGATFLIAFGSFPIGVLCNAHAAVNVVSDTARASSIGTVVMMGNIGGLIATWSFLPFDGPDYPIGNGLNLATGATCLLTGVGMLIWSRWDNKRREGVDGDVNGVLDGLSARQVEDLEWRHPLFQWRL</sequence>
<evidence type="ECO:0000259" key="9">
    <source>
        <dbReference type="PROSITE" id="PS50850"/>
    </source>
</evidence>
<feature type="transmembrane region" description="Helical" evidence="8">
    <location>
        <begin position="197"/>
        <end position="220"/>
    </location>
</feature>
<dbReference type="SUPFAM" id="SSF103473">
    <property type="entry name" value="MFS general substrate transporter"/>
    <property type="match status" value="1"/>
</dbReference>
<dbReference type="FunFam" id="1.20.1250.20:FF:000013">
    <property type="entry name" value="MFS general substrate transporter"/>
    <property type="match status" value="1"/>
</dbReference>
<feature type="domain" description="Major facilitator superfamily (MFS) profile" evidence="9">
    <location>
        <begin position="71"/>
        <end position="489"/>
    </location>
</feature>
<dbReference type="Gene3D" id="1.20.1250.20">
    <property type="entry name" value="MFS general substrate transporter like domains"/>
    <property type="match status" value="2"/>
</dbReference>
<feature type="transmembrane region" description="Helical" evidence="8">
    <location>
        <begin position="345"/>
        <end position="363"/>
    </location>
</feature>
<keyword evidence="11" id="KW-1185">Reference proteome</keyword>
<reference evidence="11" key="1">
    <citation type="journal article" date="2016" name="Genome Announc.">
        <title>Draft genome sequences of fungus Aspergillus calidoustus.</title>
        <authorList>
            <person name="Horn F."/>
            <person name="Linde J."/>
            <person name="Mattern D.J."/>
            <person name="Walther G."/>
            <person name="Guthke R."/>
            <person name="Scherlach K."/>
            <person name="Martin K."/>
            <person name="Brakhage A.A."/>
            <person name="Petzke L."/>
            <person name="Valiante V."/>
        </authorList>
    </citation>
    <scope>NUCLEOTIDE SEQUENCE [LARGE SCALE GENOMIC DNA]</scope>
    <source>
        <strain evidence="11">SF006504</strain>
    </source>
</reference>
<gene>
    <name evidence="10" type="ORF">ASPCAL13609</name>
</gene>